<evidence type="ECO:0000313" key="1">
    <source>
        <dbReference type="EMBL" id="EGC14846.1"/>
    </source>
</evidence>
<dbReference type="AlphaFoldDB" id="A0A828RHE1"/>
<dbReference type="EMBL" id="ACGX02000007">
    <property type="protein sequence ID" value="EGC14846.1"/>
    <property type="molecule type" value="Genomic_DNA"/>
</dbReference>
<comment type="caution">
    <text evidence="1">The sequence shown here is derived from an EMBL/GenBank/DDBJ whole genome shotgun (WGS) entry which is preliminary data.</text>
</comment>
<gene>
    <name evidence="1" type="ORF">HMPREF0536_11983</name>
</gene>
<evidence type="ECO:0000313" key="2">
    <source>
        <dbReference type="Proteomes" id="UP000004335"/>
    </source>
</evidence>
<name>A0A828RHE1_LIMRT</name>
<dbReference type="RefSeq" id="WP_003669542.1">
    <property type="nucleotide sequence ID" value="NZ_ACGX02000007.1"/>
</dbReference>
<reference evidence="1 2" key="1">
    <citation type="submission" date="2011-01" db="EMBL/GenBank/DDBJ databases">
        <authorList>
            <person name="Muzny D."/>
            <person name="Qin X."/>
            <person name="Buhay C."/>
            <person name="Dugan-Rocha S."/>
            <person name="Ding Y."/>
            <person name="Chen G."/>
            <person name="Hawes A."/>
            <person name="Holder M."/>
            <person name="Jhangiani S."/>
            <person name="Johnson A."/>
            <person name="Khan Z."/>
            <person name="Li Z."/>
            <person name="Liu W."/>
            <person name="Liu X."/>
            <person name="Perez L."/>
            <person name="Shen H."/>
            <person name="Wang Q."/>
            <person name="Watt J."/>
            <person name="Xi L."/>
            <person name="Xin Y."/>
            <person name="Zhou J."/>
            <person name="Deng J."/>
            <person name="Jiang H."/>
            <person name="Liu Y."/>
            <person name="Qu J."/>
            <person name="Song X.-Z."/>
            <person name="Zhang L."/>
            <person name="Villasana D."/>
            <person name="Johnson A."/>
            <person name="Liu J."/>
            <person name="Liyanage D."/>
            <person name="Lorensuhewa L."/>
            <person name="Robinson T."/>
            <person name="Song A."/>
            <person name="Song B.-B."/>
            <person name="Dinh H."/>
            <person name="Thornton R."/>
            <person name="Coyle M."/>
            <person name="Francisco L."/>
            <person name="Jackson L."/>
            <person name="Javaid M."/>
            <person name="Korchina V."/>
            <person name="Kovar C."/>
            <person name="Mata R."/>
            <person name="Mathew T."/>
            <person name="Ngo R."/>
            <person name="Nguyen L."/>
            <person name="Nguyen N."/>
            <person name="Okwuonu G."/>
            <person name="Ongeri F."/>
            <person name="Pham C."/>
            <person name="Simmons D."/>
            <person name="Wilczek-Boney K."/>
            <person name="Hale W."/>
            <person name="Jakkamsetti A."/>
            <person name="Pham P."/>
            <person name="Ruth R."/>
            <person name="San Lucas F."/>
            <person name="Warren J."/>
            <person name="Zhang J."/>
            <person name="Zhao Z."/>
            <person name="Zhou C."/>
            <person name="Zhu D."/>
            <person name="Lee S."/>
            <person name="Bess C."/>
            <person name="Blankenburg K."/>
            <person name="Forbes L."/>
            <person name="Fu Q."/>
            <person name="Gubbala S."/>
            <person name="Hirani K."/>
            <person name="Jayaseelan J.C."/>
            <person name="Lara F."/>
            <person name="Munidasa M."/>
            <person name="Palculict T."/>
            <person name="Patil S."/>
            <person name="Pu L.-L."/>
            <person name="Saada N."/>
            <person name="Tang L."/>
            <person name="Weissenberger G."/>
            <person name="Zhu Y."/>
            <person name="Hemphill L."/>
            <person name="Shang Y."/>
            <person name="Youmans B."/>
            <person name="Ayvaz T."/>
            <person name="Ross M."/>
            <person name="Santibanez J."/>
            <person name="Aqrawi P."/>
            <person name="Gross S."/>
            <person name="Joshi V."/>
            <person name="Fowler G."/>
            <person name="Nazareth L."/>
            <person name="Reid J."/>
            <person name="Worley K."/>
            <person name="Petrosino J."/>
            <person name="Highlander S."/>
            <person name="Gibbs R."/>
        </authorList>
    </citation>
    <scope>NUCLEOTIDE SEQUENCE [LARGE SCALE GENOMIC DNA]</scope>
    <source>
        <strain evidence="1 2">MM4-1A</strain>
    </source>
</reference>
<accession>A0A828RHE1</accession>
<organism evidence="1 2">
    <name type="scientific">Limosilactobacillus reuteri MM4-1A</name>
    <dbReference type="NCBI Taxonomy" id="548485"/>
    <lineage>
        <taxon>Bacteria</taxon>
        <taxon>Bacillati</taxon>
        <taxon>Bacillota</taxon>
        <taxon>Bacilli</taxon>
        <taxon>Lactobacillales</taxon>
        <taxon>Lactobacillaceae</taxon>
        <taxon>Limosilactobacillus</taxon>
    </lineage>
</organism>
<sequence>MIDNNTSVEEFYKNAKEGNGSVTYKGQTIYYKAKGNNQYQVTTAK</sequence>
<proteinExistence type="predicted"/>
<dbReference type="Proteomes" id="UP000004335">
    <property type="component" value="Unassembled WGS sequence"/>
</dbReference>
<protein>
    <submittedName>
        <fullName evidence="1">Uncharacterized protein</fullName>
    </submittedName>
</protein>